<proteinExistence type="predicted"/>
<dbReference type="Gene3D" id="3.40.50.2000">
    <property type="entry name" value="Glycogen Phosphorylase B"/>
    <property type="match status" value="2"/>
</dbReference>
<evidence type="ECO:0000313" key="4">
    <source>
        <dbReference type="Proteomes" id="UP000286341"/>
    </source>
</evidence>
<dbReference type="InterPro" id="IPR028098">
    <property type="entry name" value="Glyco_trans_4-like_N"/>
</dbReference>
<dbReference type="SUPFAM" id="SSF53756">
    <property type="entry name" value="UDP-Glycosyltransferase/glycogen phosphorylase"/>
    <property type="match status" value="1"/>
</dbReference>
<dbReference type="Pfam" id="PF13439">
    <property type="entry name" value="Glyco_transf_4"/>
    <property type="match status" value="1"/>
</dbReference>
<evidence type="ECO:0000313" key="3">
    <source>
        <dbReference type="EMBL" id="RHA16121.1"/>
    </source>
</evidence>
<organism evidence="3 4">
    <name type="scientific">Agathobacter rectalis</name>
    <dbReference type="NCBI Taxonomy" id="39491"/>
    <lineage>
        <taxon>Bacteria</taxon>
        <taxon>Bacillati</taxon>
        <taxon>Bacillota</taxon>
        <taxon>Clostridia</taxon>
        <taxon>Lachnospirales</taxon>
        <taxon>Lachnospiraceae</taxon>
        <taxon>Agathobacter</taxon>
    </lineage>
</organism>
<dbReference type="AlphaFoldDB" id="A0A413R3P1"/>
<dbReference type="InterPro" id="IPR050194">
    <property type="entry name" value="Glycosyltransferase_grp1"/>
</dbReference>
<evidence type="ECO:0000259" key="1">
    <source>
        <dbReference type="Pfam" id="PF00534"/>
    </source>
</evidence>
<reference evidence="3 4" key="1">
    <citation type="submission" date="2018-08" db="EMBL/GenBank/DDBJ databases">
        <title>A genome reference for cultivated species of the human gut microbiota.</title>
        <authorList>
            <person name="Zou Y."/>
            <person name="Xue W."/>
            <person name="Luo G."/>
        </authorList>
    </citation>
    <scope>NUCLEOTIDE SEQUENCE [LARGE SCALE GENOMIC DNA]</scope>
    <source>
        <strain evidence="3 4">AM44-1AT</strain>
    </source>
</reference>
<accession>A0A413R3P1</accession>
<dbReference type="PANTHER" id="PTHR45947:SF3">
    <property type="entry name" value="SULFOQUINOVOSYL TRANSFERASE SQD2"/>
    <property type="match status" value="1"/>
</dbReference>
<gene>
    <name evidence="3" type="ORF">DW948_02015</name>
</gene>
<dbReference type="GO" id="GO:0016757">
    <property type="term" value="F:glycosyltransferase activity"/>
    <property type="evidence" value="ECO:0007669"/>
    <property type="project" value="InterPro"/>
</dbReference>
<dbReference type="CDD" id="cd03801">
    <property type="entry name" value="GT4_PimA-like"/>
    <property type="match status" value="1"/>
</dbReference>
<dbReference type="Proteomes" id="UP000286341">
    <property type="component" value="Unassembled WGS sequence"/>
</dbReference>
<evidence type="ECO:0000259" key="2">
    <source>
        <dbReference type="Pfam" id="PF13439"/>
    </source>
</evidence>
<name>A0A413R3P1_9FIRM</name>
<comment type="caution">
    <text evidence="3">The sequence shown here is derived from an EMBL/GenBank/DDBJ whole genome shotgun (WGS) entry which is preliminary data.</text>
</comment>
<dbReference type="EMBL" id="QSFB01000002">
    <property type="protein sequence ID" value="RHA16121.1"/>
    <property type="molecule type" value="Genomic_DNA"/>
</dbReference>
<dbReference type="RefSeq" id="WP_118342128.1">
    <property type="nucleotide sequence ID" value="NZ_QSEY01000002.1"/>
</dbReference>
<dbReference type="Pfam" id="PF00534">
    <property type="entry name" value="Glycos_transf_1"/>
    <property type="match status" value="1"/>
</dbReference>
<dbReference type="InterPro" id="IPR001296">
    <property type="entry name" value="Glyco_trans_1"/>
</dbReference>
<keyword evidence="3" id="KW-0808">Transferase</keyword>
<feature type="domain" description="Glycosyltransferase subfamily 4-like N-terminal" evidence="2">
    <location>
        <begin position="16"/>
        <end position="189"/>
    </location>
</feature>
<protein>
    <submittedName>
        <fullName evidence="3">Glycosyltransferase family 1 protein</fullName>
    </submittedName>
</protein>
<sequence length="380" mass="43946">MMKNYCIFAAQFLPHMGGVERYTYNLAKKLIEKGNSVMVVTSDISSRVPFELIDGIKVYRFPSINFLNGRYPVLKFWSKDYRRLYKEIERNDFDLVIVNTRFYIHSICGVRYAKMHNQKSIMIDHGTSHLSVHNKVLDTIGGCWEHFITRIDYHYCKEYYGVSEASCEWLKHFGINAKGVLYNAIDLEQIEQIKSNKKQDFREKFGITENAKVIAFTGRLLKEKGIIPLVESVEKICEQRDDVYLFLAGDGDLDEYVKEHSSNHIIPLGRLSFESIIDMLVDSDIFCLPSFSEGFSTSVLEAVACGCYVITTERGGSKEMITSRDYGMIIKNNEQKRVYDALLKIVDNDGERRMACERCYDRLKNNYTWDIVSDKVIELG</sequence>
<dbReference type="PANTHER" id="PTHR45947">
    <property type="entry name" value="SULFOQUINOVOSYL TRANSFERASE SQD2"/>
    <property type="match status" value="1"/>
</dbReference>
<feature type="domain" description="Glycosyl transferase family 1" evidence="1">
    <location>
        <begin position="198"/>
        <end position="354"/>
    </location>
</feature>